<dbReference type="EMBL" id="KN823027">
    <property type="protein sequence ID" value="KIO26213.1"/>
    <property type="molecule type" value="Genomic_DNA"/>
</dbReference>
<name>A0A0C3KXT2_9AGAM</name>
<reference evidence="1 2" key="1">
    <citation type="submission" date="2014-04" db="EMBL/GenBank/DDBJ databases">
        <authorList>
            <consortium name="DOE Joint Genome Institute"/>
            <person name="Kuo A."/>
            <person name="Girlanda M."/>
            <person name="Perotto S."/>
            <person name="Kohler A."/>
            <person name="Nagy L.G."/>
            <person name="Floudas D."/>
            <person name="Copeland A."/>
            <person name="Barry K.W."/>
            <person name="Cichocki N."/>
            <person name="Veneault-Fourrey C."/>
            <person name="LaButti K."/>
            <person name="Lindquist E.A."/>
            <person name="Lipzen A."/>
            <person name="Lundell T."/>
            <person name="Morin E."/>
            <person name="Murat C."/>
            <person name="Sun H."/>
            <person name="Tunlid A."/>
            <person name="Henrissat B."/>
            <person name="Grigoriev I.V."/>
            <person name="Hibbett D.S."/>
            <person name="Martin F."/>
            <person name="Nordberg H.P."/>
            <person name="Cantor M.N."/>
            <person name="Hua S.X."/>
        </authorList>
    </citation>
    <scope>NUCLEOTIDE SEQUENCE [LARGE SCALE GENOMIC DNA]</scope>
    <source>
        <strain evidence="1 2">MUT 4182</strain>
    </source>
</reference>
<evidence type="ECO:0000313" key="1">
    <source>
        <dbReference type="EMBL" id="KIO26213.1"/>
    </source>
</evidence>
<keyword evidence="2" id="KW-1185">Reference proteome</keyword>
<proteinExistence type="predicted"/>
<dbReference type="AlphaFoldDB" id="A0A0C3KXT2"/>
<dbReference type="STRING" id="1051891.A0A0C3KXT2"/>
<feature type="non-terminal residue" evidence="1">
    <location>
        <position position="1"/>
    </location>
</feature>
<sequence>VQRHDRELRGVGMQGFQYDMYYDEFISTATILSPNVGHLMRKHFPMRSQRSQQALRSTRPRFPVGIQEACFSNAVDYLKQYAYTGPVLLTVDDTKLLPGLRPFYDLARKLWVLVGNVGDPLEI</sequence>
<organism evidence="1 2">
    <name type="scientific">Tulasnella calospora MUT 4182</name>
    <dbReference type="NCBI Taxonomy" id="1051891"/>
    <lineage>
        <taxon>Eukaryota</taxon>
        <taxon>Fungi</taxon>
        <taxon>Dikarya</taxon>
        <taxon>Basidiomycota</taxon>
        <taxon>Agaricomycotina</taxon>
        <taxon>Agaricomycetes</taxon>
        <taxon>Cantharellales</taxon>
        <taxon>Tulasnellaceae</taxon>
        <taxon>Tulasnella</taxon>
    </lineage>
</organism>
<protein>
    <submittedName>
        <fullName evidence="1">Uncharacterized protein</fullName>
    </submittedName>
</protein>
<dbReference type="OrthoDB" id="73076at2759"/>
<gene>
    <name evidence="1" type="ORF">M407DRAFT_42960</name>
</gene>
<dbReference type="Proteomes" id="UP000054248">
    <property type="component" value="Unassembled WGS sequence"/>
</dbReference>
<feature type="non-terminal residue" evidence="1">
    <location>
        <position position="123"/>
    </location>
</feature>
<accession>A0A0C3KXT2</accession>
<dbReference type="HOGENOM" id="CLU_2020874_0_0_1"/>
<evidence type="ECO:0000313" key="2">
    <source>
        <dbReference type="Proteomes" id="UP000054248"/>
    </source>
</evidence>
<reference evidence="2" key="2">
    <citation type="submission" date="2015-01" db="EMBL/GenBank/DDBJ databases">
        <title>Evolutionary Origins and Diversification of the Mycorrhizal Mutualists.</title>
        <authorList>
            <consortium name="DOE Joint Genome Institute"/>
            <consortium name="Mycorrhizal Genomics Consortium"/>
            <person name="Kohler A."/>
            <person name="Kuo A."/>
            <person name="Nagy L.G."/>
            <person name="Floudas D."/>
            <person name="Copeland A."/>
            <person name="Barry K.W."/>
            <person name="Cichocki N."/>
            <person name="Veneault-Fourrey C."/>
            <person name="LaButti K."/>
            <person name="Lindquist E.A."/>
            <person name="Lipzen A."/>
            <person name="Lundell T."/>
            <person name="Morin E."/>
            <person name="Murat C."/>
            <person name="Riley R."/>
            <person name="Ohm R."/>
            <person name="Sun H."/>
            <person name="Tunlid A."/>
            <person name="Henrissat B."/>
            <person name="Grigoriev I.V."/>
            <person name="Hibbett D.S."/>
            <person name="Martin F."/>
        </authorList>
    </citation>
    <scope>NUCLEOTIDE SEQUENCE [LARGE SCALE GENOMIC DNA]</scope>
    <source>
        <strain evidence="2">MUT 4182</strain>
    </source>
</reference>